<name>A0A3S3Q923_9MAGN</name>
<evidence type="ECO:0000313" key="2">
    <source>
        <dbReference type="Proteomes" id="UP000283530"/>
    </source>
</evidence>
<reference evidence="1 2" key="1">
    <citation type="journal article" date="2019" name="Nat. Plants">
        <title>Stout camphor tree genome fills gaps in understanding of flowering plant genome evolution.</title>
        <authorList>
            <person name="Chaw S.M."/>
            <person name="Liu Y.C."/>
            <person name="Wu Y.W."/>
            <person name="Wang H.Y."/>
            <person name="Lin C.I."/>
            <person name="Wu C.S."/>
            <person name="Ke H.M."/>
            <person name="Chang L.Y."/>
            <person name="Hsu C.Y."/>
            <person name="Yang H.T."/>
            <person name="Sudianto E."/>
            <person name="Hsu M.H."/>
            <person name="Wu K.P."/>
            <person name="Wang L.N."/>
            <person name="Leebens-Mack J.H."/>
            <person name="Tsai I.J."/>
        </authorList>
    </citation>
    <scope>NUCLEOTIDE SEQUENCE [LARGE SCALE GENOMIC DNA]</scope>
    <source>
        <strain evidence="2">cv. Chaw 1501</strain>
        <tissue evidence="1">Young leaves</tissue>
    </source>
</reference>
<proteinExistence type="predicted"/>
<dbReference type="AlphaFoldDB" id="A0A3S3Q923"/>
<dbReference type="Proteomes" id="UP000283530">
    <property type="component" value="Unassembled WGS sequence"/>
</dbReference>
<accession>A0A3S3Q923</accession>
<comment type="caution">
    <text evidence="1">The sequence shown here is derived from an EMBL/GenBank/DDBJ whole genome shotgun (WGS) entry which is preliminary data.</text>
</comment>
<evidence type="ECO:0000313" key="1">
    <source>
        <dbReference type="EMBL" id="RWR81663.1"/>
    </source>
</evidence>
<protein>
    <submittedName>
        <fullName evidence="1">Uncharacterized protein</fullName>
    </submittedName>
</protein>
<sequence length="91" mass="9787">MTSSTLKNQDNGMSVGVAFDSLLSESFINRRRRNHSDINLLSTVLTPSLPLISSSPNDGRDKSELGNVAKQEAKVEGVVIRTILSGVTDSL</sequence>
<organism evidence="1 2">
    <name type="scientific">Cinnamomum micranthum f. kanehirae</name>
    <dbReference type="NCBI Taxonomy" id="337451"/>
    <lineage>
        <taxon>Eukaryota</taxon>
        <taxon>Viridiplantae</taxon>
        <taxon>Streptophyta</taxon>
        <taxon>Embryophyta</taxon>
        <taxon>Tracheophyta</taxon>
        <taxon>Spermatophyta</taxon>
        <taxon>Magnoliopsida</taxon>
        <taxon>Magnoliidae</taxon>
        <taxon>Laurales</taxon>
        <taxon>Lauraceae</taxon>
        <taxon>Cinnamomum</taxon>
    </lineage>
</organism>
<dbReference type="EMBL" id="QPKB01000004">
    <property type="protein sequence ID" value="RWR81663.1"/>
    <property type="molecule type" value="Genomic_DNA"/>
</dbReference>
<gene>
    <name evidence="1" type="ORF">CKAN_01035400</name>
</gene>
<keyword evidence="2" id="KW-1185">Reference proteome</keyword>